<keyword evidence="2" id="KW-1185">Reference proteome</keyword>
<organism evidence="1 2">
    <name type="scientific">Paragonimus heterotremus</name>
    <dbReference type="NCBI Taxonomy" id="100268"/>
    <lineage>
        <taxon>Eukaryota</taxon>
        <taxon>Metazoa</taxon>
        <taxon>Spiralia</taxon>
        <taxon>Lophotrochozoa</taxon>
        <taxon>Platyhelminthes</taxon>
        <taxon>Trematoda</taxon>
        <taxon>Digenea</taxon>
        <taxon>Plagiorchiida</taxon>
        <taxon>Troglotremata</taxon>
        <taxon>Troglotrematidae</taxon>
        <taxon>Paragonimus</taxon>
    </lineage>
</organism>
<reference evidence="1" key="1">
    <citation type="submission" date="2019-05" db="EMBL/GenBank/DDBJ databases">
        <title>Annotation for the trematode Paragonimus heterotremus.</title>
        <authorList>
            <person name="Choi Y.-J."/>
        </authorList>
    </citation>
    <scope>NUCLEOTIDE SEQUENCE</scope>
    <source>
        <strain evidence="1">LC</strain>
    </source>
</reference>
<protein>
    <submittedName>
        <fullName evidence="1">Uncharacterized protein</fullName>
    </submittedName>
</protein>
<evidence type="ECO:0000313" key="1">
    <source>
        <dbReference type="EMBL" id="KAF5397350.1"/>
    </source>
</evidence>
<dbReference type="AlphaFoldDB" id="A0A8J4SKT7"/>
<accession>A0A8J4SKT7</accession>
<name>A0A8J4SKT7_9TREM</name>
<dbReference type="Proteomes" id="UP000748531">
    <property type="component" value="Unassembled WGS sequence"/>
</dbReference>
<proteinExistence type="predicted"/>
<dbReference type="EMBL" id="LUCH01006392">
    <property type="protein sequence ID" value="KAF5397350.1"/>
    <property type="molecule type" value="Genomic_DNA"/>
</dbReference>
<gene>
    <name evidence="1" type="ORF">PHET_07420</name>
</gene>
<sequence length="80" mass="9182">MLMRSLFPQDVYCAHSSDSYIFLVYKPPLSLPVSVTECNAKLGKREWVPVFYIHLSTVEISYRNVTVNSWRSSHCSPEAV</sequence>
<evidence type="ECO:0000313" key="2">
    <source>
        <dbReference type="Proteomes" id="UP000748531"/>
    </source>
</evidence>
<comment type="caution">
    <text evidence="1">The sequence shown here is derived from an EMBL/GenBank/DDBJ whole genome shotgun (WGS) entry which is preliminary data.</text>
</comment>